<dbReference type="RefSeq" id="WP_376831580.1">
    <property type="nucleotide sequence ID" value="NZ_JBHLWR010000006.1"/>
</dbReference>
<keyword evidence="4" id="KW-1185">Reference proteome</keyword>
<comment type="caution">
    <text evidence="3">The sequence shown here is derived from an EMBL/GenBank/DDBJ whole genome shotgun (WGS) entry which is preliminary data.</text>
</comment>
<name>A0ABV7LD72_9HYPH</name>
<reference evidence="4" key="1">
    <citation type="journal article" date="2019" name="Int. J. Syst. Evol. Microbiol.">
        <title>The Global Catalogue of Microorganisms (GCM) 10K type strain sequencing project: providing services to taxonomists for standard genome sequencing and annotation.</title>
        <authorList>
            <consortium name="The Broad Institute Genomics Platform"/>
            <consortium name="The Broad Institute Genome Sequencing Center for Infectious Disease"/>
            <person name="Wu L."/>
            <person name="Ma J."/>
        </authorList>
    </citation>
    <scope>NUCLEOTIDE SEQUENCE [LARGE SCALE GENOMIC DNA]</scope>
    <source>
        <strain evidence="4">CCM 7941</strain>
    </source>
</reference>
<dbReference type="EMBL" id="JBHRUV010000017">
    <property type="protein sequence ID" value="MFC3265573.1"/>
    <property type="molecule type" value="Genomic_DNA"/>
</dbReference>
<evidence type="ECO:0000256" key="1">
    <source>
        <dbReference type="SAM" id="MobiDB-lite"/>
    </source>
</evidence>
<protein>
    <submittedName>
        <fullName evidence="3">Uncharacterized protein</fullName>
    </submittedName>
</protein>
<organism evidence="3 4">
    <name type="scientific">Camelimonas abortus</name>
    <dbReference type="NCBI Taxonomy" id="1017184"/>
    <lineage>
        <taxon>Bacteria</taxon>
        <taxon>Pseudomonadati</taxon>
        <taxon>Pseudomonadota</taxon>
        <taxon>Alphaproteobacteria</taxon>
        <taxon>Hyphomicrobiales</taxon>
        <taxon>Chelatococcaceae</taxon>
        <taxon>Camelimonas</taxon>
    </lineage>
</organism>
<feature type="transmembrane region" description="Helical" evidence="2">
    <location>
        <begin position="135"/>
        <end position="152"/>
    </location>
</feature>
<dbReference type="Proteomes" id="UP001595536">
    <property type="component" value="Unassembled WGS sequence"/>
</dbReference>
<feature type="compositionally biased region" description="Low complexity" evidence="1">
    <location>
        <begin position="173"/>
        <end position="194"/>
    </location>
</feature>
<keyword evidence="2" id="KW-1133">Transmembrane helix</keyword>
<keyword evidence="2" id="KW-0472">Membrane</keyword>
<feature type="transmembrane region" description="Helical" evidence="2">
    <location>
        <begin position="97"/>
        <end position="115"/>
    </location>
</feature>
<evidence type="ECO:0000256" key="2">
    <source>
        <dbReference type="SAM" id="Phobius"/>
    </source>
</evidence>
<feature type="region of interest" description="Disordered" evidence="1">
    <location>
        <begin position="160"/>
        <end position="194"/>
    </location>
</feature>
<evidence type="ECO:0000313" key="3">
    <source>
        <dbReference type="EMBL" id="MFC3265573.1"/>
    </source>
</evidence>
<gene>
    <name evidence="3" type="ORF">ACFOEX_04225</name>
</gene>
<evidence type="ECO:0000313" key="4">
    <source>
        <dbReference type="Proteomes" id="UP001595536"/>
    </source>
</evidence>
<sequence length="194" mass="19428">MGVIGRAFLVLFALCCAFAVCALMLGVVAVVEPGVGAMAAFAFQTFIDRAFSLALDYDDPRAAFDLLARLWGVMAVLLAGPVTLVGLTGEIARIRSYVWYSGGAGAVTALLPWLARAGYGDGAVAGTWGEGRVTLALFLCGAMAGLAYWTVAGRSAGRQAASAAPPAPPVAPPAASSSASSSPASSMTPPAGGA</sequence>
<accession>A0ABV7LD72</accession>
<keyword evidence="2" id="KW-0812">Transmembrane</keyword>
<feature type="transmembrane region" description="Helical" evidence="2">
    <location>
        <begin position="66"/>
        <end position="85"/>
    </location>
</feature>
<proteinExistence type="predicted"/>